<dbReference type="EMBL" id="QZEW01000060">
    <property type="protein sequence ID" value="RJL10290.1"/>
    <property type="molecule type" value="Genomic_DNA"/>
</dbReference>
<proteinExistence type="predicted"/>
<name>A0A419A503_9RHOB</name>
<dbReference type="InterPro" id="IPR027417">
    <property type="entry name" value="P-loop_NTPase"/>
</dbReference>
<evidence type="ECO:0008006" key="3">
    <source>
        <dbReference type="Google" id="ProtNLM"/>
    </source>
</evidence>
<protein>
    <recommendedName>
        <fullName evidence="3">Sulfotransferase family protein</fullName>
    </recommendedName>
</protein>
<accession>A0A419A503</accession>
<dbReference type="SUPFAM" id="SSF52540">
    <property type="entry name" value="P-loop containing nucleoside triphosphate hydrolases"/>
    <property type="match status" value="1"/>
</dbReference>
<keyword evidence="2" id="KW-1185">Reference proteome</keyword>
<organism evidence="1 2">
    <name type="scientific">Paracoccus siganidrum</name>
    <dbReference type="NCBI Taxonomy" id="1276757"/>
    <lineage>
        <taxon>Bacteria</taxon>
        <taxon>Pseudomonadati</taxon>
        <taxon>Pseudomonadota</taxon>
        <taxon>Alphaproteobacteria</taxon>
        <taxon>Rhodobacterales</taxon>
        <taxon>Paracoccaceae</taxon>
        <taxon>Paracoccus</taxon>
    </lineage>
</organism>
<gene>
    <name evidence="1" type="ORF">D3P05_14215</name>
</gene>
<evidence type="ECO:0000313" key="1">
    <source>
        <dbReference type="EMBL" id="RJL10290.1"/>
    </source>
</evidence>
<reference evidence="2" key="1">
    <citation type="submission" date="2018-09" db="EMBL/GenBank/DDBJ databases">
        <title>Paracoccus onubensis nov. sp. a moderate halophilic bacterium isolated from Gruta de las Maravillas (Aracena, Spain).</title>
        <authorList>
            <person name="Jurado V."/>
            <person name="Gutierrez-Patricio S."/>
            <person name="Gonzalez-Pimentel J.L."/>
            <person name="Miller A.Z."/>
            <person name="Laiz L."/>
            <person name="Saiz-Jimenez C."/>
        </authorList>
    </citation>
    <scope>NUCLEOTIDE SEQUENCE [LARGE SCALE GENOMIC DNA]</scope>
    <source>
        <strain evidence="2">DSM 26381</strain>
    </source>
</reference>
<dbReference type="Gene3D" id="3.40.50.300">
    <property type="entry name" value="P-loop containing nucleotide triphosphate hydrolases"/>
    <property type="match status" value="1"/>
</dbReference>
<dbReference type="Proteomes" id="UP000283587">
    <property type="component" value="Unassembled WGS sequence"/>
</dbReference>
<sequence>MDATKTLYLHIGHYKTGSSALQDYCSRHADDLRQQGYLYPDAGRPLRNPTNHGHLSLSVARQHGFVPPPWYGEDVAADDAYAALAAEIEAAPETKIVISSEEFVQLALRKDPAAAIGDLARRLSAWDTRIVFYLREPLSLLKSWYNEVNKGPVGTRNFPSFFNGMNENFLSQQAIWTRFADVFGHENMITLSYGEVGLAHIEGFLKAVGCAHEPAQPQELVQAAQPIETLERRRLAKAAVDFGMASFSHIKDIGAFQEKAARISRDFDEVAGRAGLAVRSKLTSAAVIAHYARLLAPLLPDGRVNQKEVDNLRDMAFAVEERDPLLARELMETAHMLRPDGKRIKARLEEYRAKLGVNP</sequence>
<dbReference type="AlphaFoldDB" id="A0A419A503"/>
<comment type="caution">
    <text evidence="1">The sequence shown here is derived from an EMBL/GenBank/DDBJ whole genome shotgun (WGS) entry which is preliminary data.</text>
</comment>
<evidence type="ECO:0000313" key="2">
    <source>
        <dbReference type="Proteomes" id="UP000283587"/>
    </source>
</evidence>